<comment type="subcellular location">
    <subcellularLocation>
        <location evidence="1">Cell inner membrane</location>
        <topology evidence="1">Multi-pass membrane protein</topology>
    </subcellularLocation>
</comment>
<name>A0AAU7DYZ1_9MICO</name>
<keyword evidence="6 18" id="KW-0808">Transferase</keyword>
<dbReference type="Gene3D" id="3.40.50.300">
    <property type="entry name" value="P-loop containing nucleotide triphosphate hydrolases"/>
    <property type="match status" value="1"/>
</dbReference>
<dbReference type="SUPFAM" id="SSF52540">
    <property type="entry name" value="P-loop containing nucleoside triphosphate hydrolases"/>
    <property type="match status" value="1"/>
</dbReference>
<dbReference type="GO" id="GO:0004715">
    <property type="term" value="F:non-membrane spanning protein tyrosine kinase activity"/>
    <property type="evidence" value="ECO:0007669"/>
    <property type="project" value="UniProtKB-EC"/>
</dbReference>
<keyword evidence="9" id="KW-0418">Kinase</keyword>
<evidence type="ECO:0000256" key="14">
    <source>
        <dbReference type="ARBA" id="ARBA00053015"/>
    </source>
</evidence>
<proteinExistence type="inferred from homology"/>
<comment type="similarity">
    <text evidence="2">Belongs to the CpsC/CapA family.</text>
</comment>
<accession>A0AAU7DYZ1</accession>
<keyword evidence="5" id="KW-0997">Cell inner membrane</keyword>
<evidence type="ECO:0000256" key="3">
    <source>
        <dbReference type="ARBA" id="ARBA00008883"/>
    </source>
</evidence>
<evidence type="ECO:0000256" key="4">
    <source>
        <dbReference type="ARBA" id="ARBA00022475"/>
    </source>
</evidence>
<dbReference type="Pfam" id="PF13614">
    <property type="entry name" value="AAA_31"/>
    <property type="match status" value="1"/>
</dbReference>
<keyword evidence="11 15" id="KW-1133">Transmembrane helix</keyword>
<evidence type="ECO:0000256" key="8">
    <source>
        <dbReference type="ARBA" id="ARBA00022741"/>
    </source>
</evidence>
<dbReference type="InterPro" id="IPR003856">
    <property type="entry name" value="LPS_length_determ_N"/>
</dbReference>
<evidence type="ECO:0000256" key="7">
    <source>
        <dbReference type="ARBA" id="ARBA00022692"/>
    </source>
</evidence>
<dbReference type="CDD" id="cd05387">
    <property type="entry name" value="BY-kinase"/>
    <property type="match status" value="1"/>
</dbReference>
<feature type="domain" description="Polysaccharide chain length determinant N-terminal" evidence="16">
    <location>
        <begin position="2"/>
        <end position="88"/>
    </location>
</feature>
<dbReference type="NCBIfam" id="TIGR01007">
    <property type="entry name" value="eps_fam"/>
    <property type="match status" value="1"/>
</dbReference>
<organism evidence="18">
    <name type="scientific">Jonesiaceae bacterium BS-20</name>
    <dbReference type="NCBI Taxonomy" id="3120821"/>
    <lineage>
        <taxon>Bacteria</taxon>
        <taxon>Bacillati</taxon>
        <taxon>Actinomycetota</taxon>
        <taxon>Actinomycetes</taxon>
        <taxon>Micrococcales</taxon>
        <taxon>Jonesiaceae</taxon>
    </lineage>
</organism>
<dbReference type="GO" id="GO:0005524">
    <property type="term" value="F:ATP binding"/>
    <property type="evidence" value="ECO:0007669"/>
    <property type="project" value="UniProtKB-KW"/>
</dbReference>
<gene>
    <name evidence="18" type="ORF">V5R04_02770</name>
</gene>
<dbReference type="GO" id="GO:0005886">
    <property type="term" value="C:plasma membrane"/>
    <property type="evidence" value="ECO:0007669"/>
    <property type="project" value="UniProtKB-SubCell"/>
</dbReference>
<evidence type="ECO:0000256" key="2">
    <source>
        <dbReference type="ARBA" id="ARBA00006683"/>
    </source>
</evidence>
<evidence type="ECO:0000256" key="10">
    <source>
        <dbReference type="ARBA" id="ARBA00022840"/>
    </source>
</evidence>
<keyword evidence="12 15" id="KW-0472">Membrane</keyword>
<keyword evidence="10" id="KW-0067">ATP-binding</keyword>
<feature type="transmembrane region" description="Helical" evidence="15">
    <location>
        <begin position="176"/>
        <end position="196"/>
    </location>
</feature>
<dbReference type="PANTHER" id="PTHR32309">
    <property type="entry name" value="TYROSINE-PROTEIN KINASE"/>
    <property type="match status" value="1"/>
</dbReference>
<dbReference type="InterPro" id="IPR027417">
    <property type="entry name" value="P-loop_NTPase"/>
</dbReference>
<keyword evidence="7 15" id="KW-0812">Transmembrane</keyword>
<dbReference type="Pfam" id="PF02706">
    <property type="entry name" value="Wzz"/>
    <property type="match status" value="1"/>
</dbReference>
<dbReference type="InterPro" id="IPR005702">
    <property type="entry name" value="Wzc-like_C"/>
</dbReference>
<comment type="catalytic activity">
    <reaction evidence="14">
        <text>L-tyrosyl-[protein] + ATP = O-phospho-L-tyrosyl-[protein] + ADP + H(+)</text>
        <dbReference type="Rhea" id="RHEA:10596"/>
        <dbReference type="Rhea" id="RHEA-COMP:10136"/>
        <dbReference type="Rhea" id="RHEA-COMP:20101"/>
        <dbReference type="ChEBI" id="CHEBI:15378"/>
        <dbReference type="ChEBI" id="CHEBI:30616"/>
        <dbReference type="ChEBI" id="CHEBI:46858"/>
        <dbReference type="ChEBI" id="CHEBI:61978"/>
        <dbReference type="ChEBI" id="CHEBI:456216"/>
    </reaction>
</comment>
<evidence type="ECO:0000259" key="16">
    <source>
        <dbReference type="Pfam" id="PF02706"/>
    </source>
</evidence>
<dbReference type="EC" id="2.7.10.2" evidence="18"/>
<keyword evidence="4" id="KW-1003">Cell membrane</keyword>
<sequence length="460" mass="48490">MEFGEYLRILRSSWRFVLIAGAAGLVLALVASLVATPQYRSTAQLYVSARSSSSGIDDLVQGADYSRQIVVSYVDVAKTSLVLKPVIEALELDLTSAELSRLVSVESPKDTVLVNISATSTDPQLAADIANTTGESFSHVVQTQLEGDLSSQRSGVQLTLVEPAIPADAPDSPNTVFNLAVGLLLGLALGAGLALVRSITDTRIRSMRNIDEFSDKPILGGIHFDPEAKERPLVCTELGNPRVEAFRSLRTNIQSLDLGEGGRSIVVTSAGPAEGKSVTTVNLAISLAEAGSRVVLVEGNLRRPKVAEYMGVESRVGLTDVLSGKAKIDDVMHQWGKGHLGVIPAGKTIANARELLGSVAMDNLIQELADSYDYVLIDCPPVLLVTDAAVVGQKASGVVVVVASGATKKHAFDTAQRTLESAGAKILGLIVTKLPTKGPDSYGYDAGGYGYGVEESQLHN</sequence>
<evidence type="ECO:0000256" key="1">
    <source>
        <dbReference type="ARBA" id="ARBA00004429"/>
    </source>
</evidence>
<dbReference type="EMBL" id="CP146203">
    <property type="protein sequence ID" value="XBH22168.1"/>
    <property type="molecule type" value="Genomic_DNA"/>
</dbReference>
<dbReference type="InterPro" id="IPR025669">
    <property type="entry name" value="AAA_dom"/>
</dbReference>
<feature type="domain" description="AAA" evidence="17">
    <location>
        <begin position="274"/>
        <end position="391"/>
    </location>
</feature>
<protein>
    <submittedName>
        <fullName evidence="18">Polysaccharide biosynthesis tyrosine autokinase</fullName>
        <ecNumber evidence="18">2.7.10.2</ecNumber>
    </submittedName>
</protein>
<dbReference type="PANTHER" id="PTHR32309:SF31">
    <property type="entry name" value="CAPSULAR EXOPOLYSACCHARIDE FAMILY"/>
    <property type="match status" value="1"/>
</dbReference>
<evidence type="ECO:0000256" key="15">
    <source>
        <dbReference type="SAM" id="Phobius"/>
    </source>
</evidence>
<evidence type="ECO:0000256" key="9">
    <source>
        <dbReference type="ARBA" id="ARBA00022777"/>
    </source>
</evidence>
<evidence type="ECO:0000256" key="12">
    <source>
        <dbReference type="ARBA" id="ARBA00023136"/>
    </source>
</evidence>
<feature type="transmembrane region" description="Helical" evidence="15">
    <location>
        <begin position="12"/>
        <end position="35"/>
    </location>
</feature>
<evidence type="ECO:0000259" key="17">
    <source>
        <dbReference type="Pfam" id="PF13614"/>
    </source>
</evidence>
<dbReference type="InterPro" id="IPR050445">
    <property type="entry name" value="Bact_polysacc_biosynth/exp"/>
</dbReference>
<evidence type="ECO:0000256" key="6">
    <source>
        <dbReference type="ARBA" id="ARBA00022679"/>
    </source>
</evidence>
<evidence type="ECO:0000256" key="5">
    <source>
        <dbReference type="ARBA" id="ARBA00022519"/>
    </source>
</evidence>
<keyword evidence="13" id="KW-0829">Tyrosine-protein kinase</keyword>
<comment type="similarity">
    <text evidence="3">Belongs to the etk/wzc family.</text>
</comment>
<evidence type="ECO:0000256" key="11">
    <source>
        <dbReference type="ARBA" id="ARBA00022989"/>
    </source>
</evidence>
<evidence type="ECO:0000256" key="13">
    <source>
        <dbReference type="ARBA" id="ARBA00023137"/>
    </source>
</evidence>
<dbReference type="AlphaFoldDB" id="A0AAU7DYZ1"/>
<evidence type="ECO:0000313" key="18">
    <source>
        <dbReference type="EMBL" id="XBH22168.1"/>
    </source>
</evidence>
<reference evidence="18" key="1">
    <citation type="submission" date="2024-02" db="EMBL/GenBank/DDBJ databases">
        <title>Tomenella chthoni gen. nov. sp. nov., a member of the family Jonesiaceae isolated from bat guano.</title>
        <authorList>
            <person name="Miller S.L."/>
            <person name="King J."/>
            <person name="Sankaranarayanan K."/>
            <person name="Lawson P.A."/>
        </authorList>
    </citation>
    <scope>NUCLEOTIDE SEQUENCE</scope>
    <source>
        <strain evidence="18">BS-20</strain>
    </source>
</reference>
<keyword evidence="8" id="KW-0547">Nucleotide-binding</keyword>